<dbReference type="Gene3D" id="3.40.1410.10">
    <property type="entry name" value="Chorismate lyase-like"/>
    <property type="match status" value="1"/>
</dbReference>
<dbReference type="EMBL" id="JAANHS010000014">
    <property type="protein sequence ID" value="NHB78033.1"/>
    <property type="molecule type" value="Genomic_DNA"/>
</dbReference>
<dbReference type="CDD" id="cd07377">
    <property type="entry name" value="WHTH_GntR"/>
    <property type="match status" value="1"/>
</dbReference>
<dbReference type="Pfam" id="PF07702">
    <property type="entry name" value="UTRA"/>
    <property type="match status" value="1"/>
</dbReference>
<dbReference type="InterPro" id="IPR050679">
    <property type="entry name" value="Bact_HTH_transcr_reg"/>
</dbReference>
<keyword evidence="6" id="KW-1185">Reference proteome</keyword>
<sequence length="325" mass="36303">MRLPPRWFGHVANRLDGLTIPKKSRKATKIIPKATKISYLCILGLFFADFYAQPFGCGPSWFHGNNTNQGATLDDDLALFRPEAWYRAGRGPRYEQLYRHLSASIGSGELAPETQLPPERELALIADVSRVTVRKAVSRLVEDGVLEQRRGAGTFVRPARARIEQSLSSLLSFTDYMRQRGKTSSSRILRRGIFLPNPDEQVALGLPTGEGVARVERLRFADDTPLALEWSSLPTDVLPDPEVVETSLYDVLRARGKAPTRAVQRISAVNLNAVDARLLMLPDGAAVLRIDRTAYLPTGRPIEFTRGLYRSDIYDFIAELRLDPS</sequence>
<dbReference type="SMART" id="SM00866">
    <property type="entry name" value="UTRA"/>
    <property type="match status" value="1"/>
</dbReference>
<dbReference type="InterPro" id="IPR000524">
    <property type="entry name" value="Tscrpt_reg_HTH_GntR"/>
</dbReference>
<keyword evidence="1" id="KW-0805">Transcription regulation</keyword>
<keyword evidence="3" id="KW-0804">Transcription</keyword>
<comment type="caution">
    <text evidence="5">The sequence shown here is derived from an EMBL/GenBank/DDBJ whole genome shotgun (WGS) entry which is preliminary data.</text>
</comment>
<dbReference type="InterPro" id="IPR011663">
    <property type="entry name" value="UTRA"/>
</dbReference>
<evidence type="ECO:0000259" key="4">
    <source>
        <dbReference type="PROSITE" id="PS50949"/>
    </source>
</evidence>
<evidence type="ECO:0000256" key="2">
    <source>
        <dbReference type="ARBA" id="ARBA00023125"/>
    </source>
</evidence>
<reference evidence="5 6" key="1">
    <citation type="journal article" date="2022" name="Microorganisms">
        <title>Genome Sequence and Characterization of a Xanthorhodopsin-Containing, Aerobic Anoxygenic Phototrophic Rhodobacter Species, Isolated from Mesophilic Conditions at Yellowstone National Park.</title>
        <authorList>
            <person name="Kyndt J.A."/>
            <person name="Robertson S."/>
            <person name="Shoffstall I.B."/>
            <person name="Ramaley R.F."/>
            <person name="Meyer T.E."/>
        </authorList>
    </citation>
    <scope>NUCLEOTIDE SEQUENCE [LARGE SCALE GENOMIC DNA]</scope>
    <source>
        <strain evidence="5 6">M37P</strain>
    </source>
</reference>
<dbReference type="InterPro" id="IPR028978">
    <property type="entry name" value="Chorismate_lyase_/UTRA_dom_sf"/>
</dbReference>
<dbReference type="PANTHER" id="PTHR44846">
    <property type="entry name" value="MANNOSYL-D-GLYCERATE TRANSPORT/METABOLISM SYSTEM REPRESSOR MNGR-RELATED"/>
    <property type="match status" value="1"/>
</dbReference>
<keyword evidence="2" id="KW-0238">DNA-binding</keyword>
<dbReference type="Proteomes" id="UP001515660">
    <property type="component" value="Unassembled WGS sequence"/>
</dbReference>
<dbReference type="InterPro" id="IPR036388">
    <property type="entry name" value="WH-like_DNA-bd_sf"/>
</dbReference>
<evidence type="ECO:0000256" key="1">
    <source>
        <dbReference type="ARBA" id="ARBA00023015"/>
    </source>
</evidence>
<name>A0ABX0GAY3_9RHOB</name>
<dbReference type="PRINTS" id="PR00035">
    <property type="entry name" value="HTHGNTR"/>
</dbReference>
<dbReference type="Gene3D" id="1.10.10.10">
    <property type="entry name" value="Winged helix-like DNA-binding domain superfamily/Winged helix DNA-binding domain"/>
    <property type="match status" value="1"/>
</dbReference>
<evidence type="ECO:0000313" key="5">
    <source>
        <dbReference type="EMBL" id="NHB78033.1"/>
    </source>
</evidence>
<gene>
    <name evidence="5" type="ORF">G8O29_15030</name>
</gene>
<dbReference type="InterPro" id="IPR036390">
    <property type="entry name" value="WH_DNA-bd_sf"/>
</dbReference>
<dbReference type="SMART" id="SM00345">
    <property type="entry name" value="HTH_GNTR"/>
    <property type="match status" value="1"/>
</dbReference>
<accession>A0ABX0GAY3</accession>
<organism evidence="5 6">
    <name type="scientific">Rhodobacter calidifons</name>
    <dbReference type="NCBI Taxonomy" id="2715277"/>
    <lineage>
        <taxon>Bacteria</taxon>
        <taxon>Pseudomonadati</taxon>
        <taxon>Pseudomonadota</taxon>
        <taxon>Alphaproteobacteria</taxon>
        <taxon>Rhodobacterales</taxon>
        <taxon>Rhodobacter group</taxon>
        <taxon>Rhodobacter</taxon>
    </lineage>
</organism>
<dbReference type="Pfam" id="PF00392">
    <property type="entry name" value="GntR"/>
    <property type="match status" value="1"/>
</dbReference>
<dbReference type="SUPFAM" id="SSF46785">
    <property type="entry name" value="Winged helix' DNA-binding domain"/>
    <property type="match status" value="1"/>
</dbReference>
<dbReference type="SUPFAM" id="SSF64288">
    <property type="entry name" value="Chorismate lyase-like"/>
    <property type="match status" value="1"/>
</dbReference>
<dbReference type="PANTHER" id="PTHR44846:SF1">
    <property type="entry name" value="MANNOSYL-D-GLYCERATE TRANSPORT_METABOLISM SYSTEM REPRESSOR MNGR-RELATED"/>
    <property type="match status" value="1"/>
</dbReference>
<protein>
    <submittedName>
        <fullName evidence="5">GntR family transcriptional regulator</fullName>
    </submittedName>
</protein>
<evidence type="ECO:0000313" key="6">
    <source>
        <dbReference type="Proteomes" id="UP001515660"/>
    </source>
</evidence>
<feature type="domain" description="HTH gntR-type" evidence="4">
    <location>
        <begin position="91"/>
        <end position="159"/>
    </location>
</feature>
<evidence type="ECO:0000256" key="3">
    <source>
        <dbReference type="ARBA" id="ARBA00023163"/>
    </source>
</evidence>
<dbReference type="PROSITE" id="PS50949">
    <property type="entry name" value="HTH_GNTR"/>
    <property type="match status" value="1"/>
</dbReference>
<proteinExistence type="predicted"/>